<reference evidence="3" key="1">
    <citation type="journal article" date="2019" name="Int. J. Syst. Evol. Microbiol.">
        <title>The Global Catalogue of Microorganisms (GCM) 10K type strain sequencing project: providing services to taxonomists for standard genome sequencing and annotation.</title>
        <authorList>
            <consortium name="The Broad Institute Genomics Platform"/>
            <consortium name="The Broad Institute Genome Sequencing Center for Infectious Disease"/>
            <person name="Wu L."/>
            <person name="Ma J."/>
        </authorList>
    </citation>
    <scope>NUCLEOTIDE SEQUENCE [LARGE SCALE GENOMIC DNA]</scope>
    <source>
        <strain evidence="3">JCM 18302</strain>
    </source>
</reference>
<evidence type="ECO:0000256" key="1">
    <source>
        <dbReference type="SAM" id="MobiDB-lite"/>
    </source>
</evidence>
<sequence>MRDQKDAPRRDLGPRCWGRRGLRLVSAYVDLAPWKHKPWPEEAEEPMTTCPNCNEPIRDPTGYQALLACLAKARGAEDTPLQRQLPNGVTPSPTQLDEELTKQYDCRPNRADRV</sequence>
<feature type="compositionally biased region" description="Polar residues" evidence="1">
    <location>
        <begin position="81"/>
        <end position="95"/>
    </location>
</feature>
<protein>
    <submittedName>
        <fullName evidence="2">Uncharacterized protein</fullName>
    </submittedName>
</protein>
<feature type="compositionally biased region" description="Basic and acidic residues" evidence="1">
    <location>
        <begin position="99"/>
        <end position="114"/>
    </location>
</feature>
<comment type="caution">
    <text evidence="2">The sequence shown here is derived from an EMBL/GenBank/DDBJ whole genome shotgun (WGS) entry which is preliminary data.</text>
</comment>
<feature type="region of interest" description="Disordered" evidence="1">
    <location>
        <begin position="77"/>
        <end position="114"/>
    </location>
</feature>
<keyword evidence="3" id="KW-1185">Reference proteome</keyword>
<evidence type="ECO:0000313" key="2">
    <source>
        <dbReference type="EMBL" id="GAA5141954.1"/>
    </source>
</evidence>
<evidence type="ECO:0000313" key="3">
    <source>
        <dbReference type="Proteomes" id="UP001500804"/>
    </source>
</evidence>
<proteinExistence type="predicted"/>
<dbReference type="Proteomes" id="UP001500804">
    <property type="component" value="Unassembled WGS sequence"/>
</dbReference>
<organism evidence="2 3">
    <name type="scientific">Pseudonocardia adelaidensis</name>
    <dbReference type="NCBI Taxonomy" id="648754"/>
    <lineage>
        <taxon>Bacteria</taxon>
        <taxon>Bacillati</taxon>
        <taxon>Actinomycetota</taxon>
        <taxon>Actinomycetes</taxon>
        <taxon>Pseudonocardiales</taxon>
        <taxon>Pseudonocardiaceae</taxon>
        <taxon>Pseudonocardia</taxon>
    </lineage>
</organism>
<gene>
    <name evidence="2" type="ORF">GCM10023320_81700</name>
</gene>
<accession>A0ABP9PC60</accession>
<name>A0ABP9PC60_9PSEU</name>
<dbReference type="EMBL" id="BAABJO010000056">
    <property type="protein sequence ID" value="GAA5141954.1"/>
    <property type="molecule type" value="Genomic_DNA"/>
</dbReference>